<dbReference type="RefSeq" id="WP_158366277.1">
    <property type="nucleotide sequence ID" value="NZ_CP034885.1"/>
</dbReference>
<dbReference type="OrthoDB" id="5555605at2"/>
<accession>A0A4D6XSQ1</accession>
<gene>
    <name evidence="6" type="ORF">D9V64_00435</name>
</gene>
<evidence type="ECO:0000313" key="7">
    <source>
        <dbReference type="Proteomes" id="UP000298791"/>
    </source>
</evidence>
<evidence type="ECO:0000256" key="1">
    <source>
        <dbReference type="ARBA" id="ARBA00004167"/>
    </source>
</evidence>
<dbReference type="EMBL" id="CP034885">
    <property type="protein sequence ID" value="QCI18649.1"/>
    <property type="molecule type" value="Genomic_DNA"/>
</dbReference>
<evidence type="ECO:0000313" key="6">
    <source>
        <dbReference type="EMBL" id="QCI18649.1"/>
    </source>
</evidence>
<evidence type="ECO:0000256" key="5">
    <source>
        <dbReference type="SAM" id="Phobius"/>
    </source>
</evidence>
<evidence type="ECO:0000256" key="3">
    <source>
        <dbReference type="ARBA" id="ARBA00022989"/>
    </source>
</evidence>
<reference evidence="6 7" key="1">
    <citation type="submission" date="2018-12" db="EMBL/GenBank/DDBJ databases">
        <authorList>
            <person name="Chong R.A."/>
        </authorList>
    </citation>
    <scope>NUCLEOTIDE SEQUENCE [LARGE SCALE GENOMIC DNA]</scope>
    <source>
        <strain evidence="6 7">Ane</strain>
    </source>
</reference>
<comment type="subcellular location">
    <subcellularLocation>
        <location evidence="1">Membrane</location>
        <topology evidence="1">Single-pass membrane protein</topology>
    </subcellularLocation>
</comment>
<keyword evidence="4 5" id="KW-0472">Membrane</keyword>
<dbReference type="PANTHER" id="PTHR36985">
    <property type="entry name" value="TRANSLOCATION AND ASSEMBLY MODULE SUBUNIT TAMB"/>
    <property type="match status" value="1"/>
</dbReference>
<protein>
    <recommendedName>
        <fullName evidence="8">Translocation/assembly module TamB</fullName>
    </recommendedName>
</protein>
<dbReference type="Proteomes" id="UP000298791">
    <property type="component" value="Chromosome"/>
</dbReference>
<evidence type="ECO:0008006" key="8">
    <source>
        <dbReference type="Google" id="ProtNLM"/>
    </source>
</evidence>
<sequence length="896" mass="105447">MNIYQRYFSKSLILFSILLFLIVLLLESNFGFKLFFNVTNYFLWGLKTKKISGNWRDFTLKKITYNFSGLSIKADNIHILIDPISLFKINKIFKRIEIKNLICFFNEKNLFHLGKKTFTKKILKKNIFFKNIILKKIYFNKILIKSNHVNVFLSNVHSGVKLTNNNLTIFNTYINFVSLNSNKNNQEHSLRKKQFSVKNKVSHFLSVVLNHKKILCPIKINLLFLKCKKIQFFDHSFKNILFMGTFNKAFIFKLKFNNFCKFSLYGKILLNNLNHPLYINLYMHRFSFPINKNLKFVSKSFSLILKGTVNQYNLSLKNIVNISGMPSVILNIFGGGSLKNIYLSKIHCIPLFKKIKNNQLISLKKNNDNQCISQLKGNINILNNFNKGINNINVPDFNITANIINKKFLILGSLYYNEINNLKIPKIMFFSGKNVGFISGSISKNININSSININNLNYFIPNLKGAITSTLNIYGFYLSPITSGFILGEKLNWNNIIYLNSMKMIIDINSEKKFTKNIFLTIKKIKFFKFYMDFLNLNLNWNERNQKLYFFLKNKDLTIDFIVNGRFDYQIGAWKGCFEKINILTFNKTLIMGKNPIIYSFNKNTKINQKKKIKDINSVFDIIKKSKKILFSSIFNSSVNFKANLFFKVNFISKINEKYSNIKVFLCSNNIQFKKRIKHKNFIKNIDSLKLYINFKKDCLLTKLIIYPLKNQNSRLFGFFNIYDIFNKKNIRGKYFLFNCPCFILNFFISNSIKVKGTCTGYIKFLNTLYQPNILADIHLKDFCFKSDKILKYIISFFYPSLNPIKYIKINQSIFISKGDIFLQLNSSTKNNFTNSIEWNCLFNSNQILFFMLPKIKLKLSSQINLHYFLLRYDLIGYLKSCLFYFKINEKNFIF</sequence>
<organism evidence="6 7">
    <name type="scientific">Buchnera aphidicola</name>
    <name type="common">Aphis nerii</name>
    <dbReference type="NCBI Taxonomy" id="1241835"/>
    <lineage>
        <taxon>Bacteria</taxon>
        <taxon>Pseudomonadati</taxon>
        <taxon>Pseudomonadota</taxon>
        <taxon>Gammaproteobacteria</taxon>
        <taxon>Enterobacterales</taxon>
        <taxon>Erwiniaceae</taxon>
        <taxon>Buchnera</taxon>
    </lineage>
</organism>
<reference evidence="6 7" key="2">
    <citation type="submission" date="2019-05" db="EMBL/GenBank/DDBJ databases">
        <title>Genome evolution of the obligate endosymbiont Buchnera aphidicola.</title>
        <authorList>
            <person name="Moran N.A."/>
        </authorList>
    </citation>
    <scope>NUCLEOTIDE SEQUENCE [LARGE SCALE GENOMIC DNA]</scope>
    <source>
        <strain evidence="6 7">Ane</strain>
    </source>
</reference>
<keyword evidence="3 5" id="KW-1133">Transmembrane helix</keyword>
<feature type="transmembrane region" description="Helical" evidence="5">
    <location>
        <begin position="12"/>
        <end position="32"/>
    </location>
</feature>
<dbReference type="AlphaFoldDB" id="A0A4D6XSQ1"/>
<name>A0A4D6XSQ1_9GAMM</name>
<keyword evidence="2 5" id="KW-0812">Transmembrane</keyword>
<dbReference type="GO" id="GO:0016020">
    <property type="term" value="C:membrane"/>
    <property type="evidence" value="ECO:0007669"/>
    <property type="project" value="UniProtKB-SubCell"/>
</dbReference>
<evidence type="ECO:0000256" key="2">
    <source>
        <dbReference type="ARBA" id="ARBA00022692"/>
    </source>
</evidence>
<evidence type="ECO:0000256" key="4">
    <source>
        <dbReference type="ARBA" id="ARBA00023136"/>
    </source>
</evidence>
<proteinExistence type="predicted"/>
<dbReference type="PANTHER" id="PTHR36985:SF1">
    <property type="entry name" value="TRANSLOCATION AND ASSEMBLY MODULE SUBUNIT TAMB"/>
    <property type="match status" value="1"/>
</dbReference>